<dbReference type="InterPro" id="IPR010865">
    <property type="entry name" value="DUF1499"/>
</dbReference>
<dbReference type="STRING" id="1319815.HMPREF0202_00547"/>
<proteinExistence type="predicted"/>
<dbReference type="PIRSF" id="PIRSF026426">
    <property type="entry name" value="DUF1499"/>
    <property type="match status" value="1"/>
</dbReference>
<dbReference type="RefSeq" id="WP_023050094.1">
    <property type="nucleotide sequence ID" value="NZ_CP173065.2"/>
</dbReference>
<dbReference type="eggNOG" id="COG4446">
    <property type="taxonomic scope" value="Bacteria"/>
</dbReference>
<dbReference type="AlphaFoldDB" id="U7VEE7"/>
<dbReference type="Proteomes" id="UP000017081">
    <property type="component" value="Unassembled WGS sequence"/>
</dbReference>
<sequence>MKRKLIIIFICYFSILLGEGSDKIMLKECPSTPNCVSSEAKDTKHYIKPISIDDKEGNVKEKLIKVIEKFQGKILEDKGNFLKVAFYSKFFGFEDIADFEIEPEKNVINIRSAAQTGWYDFGVNRKRMEKIREELK</sequence>
<evidence type="ECO:0000313" key="1">
    <source>
        <dbReference type="EMBL" id="ERT69519.1"/>
    </source>
</evidence>
<dbReference type="Pfam" id="PF07386">
    <property type="entry name" value="DUF1499"/>
    <property type="match status" value="1"/>
</dbReference>
<organism evidence="1 2">
    <name type="scientific">Cetobacterium somerae ATCC BAA-474</name>
    <dbReference type="NCBI Taxonomy" id="1319815"/>
    <lineage>
        <taxon>Bacteria</taxon>
        <taxon>Fusobacteriati</taxon>
        <taxon>Fusobacteriota</taxon>
        <taxon>Fusobacteriia</taxon>
        <taxon>Fusobacteriales</taxon>
        <taxon>Fusobacteriaceae</taxon>
        <taxon>Cetobacterium</taxon>
    </lineage>
</organism>
<dbReference type="EMBL" id="AXZF01000019">
    <property type="protein sequence ID" value="ERT69519.1"/>
    <property type="molecule type" value="Genomic_DNA"/>
</dbReference>
<gene>
    <name evidence="1" type="ORF">HMPREF0202_00547</name>
</gene>
<reference evidence="1 2" key="1">
    <citation type="submission" date="2013-08" db="EMBL/GenBank/DDBJ databases">
        <authorList>
            <person name="Weinstock G."/>
            <person name="Sodergren E."/>
            <person name="Wylie T."/>
            <person name="Fulton L."/>
            <person name="Fulton R."/>
            <person name="Fronick C."/>
            <person name="O'Laughlin M."/>
            <person name="Godfrey J."/>
            <person name="Miner T."/>
            <person name="Herter B."/>
            <person name="Appelbaum E."/>
            <person name="Cordes M."/>
            <person name="Lek S."/>
            <person name="Wollam A."/>
            <person name="Pepin K.H."/>
            <person name="Palsikar V.B."/>
            <person name="Mitreva M."/>
            <person name="Wilson R.K."/>
        </authorList>
    </citation>
    <scope>NUCLEOTIDE SEQUENCE [LARGE SCALE GENOMIC DNA]</scope>
    <source>
        <strain evidence="1 2">ATCC BAA-474</strain>
    </source>
</reference>
<evidence type="ECO:0008006" key="3">
    <source>
        <dbReference type="Google" id="ProtNLM"/>
    </source>
</evidence>
<accession>U7VEE7</accession>
<name>U7VEE7_9FUSO</name>
<dbReference type="PANTHER" id="PTHR34801:SF6">
    <property type="entry name" value="SLL1620 PROTEIN"/>
    <property type="match status" value="1"/>
</dbReference>
<dbReference type="HOGENOM" id="CLU_105603_3_0_0"/>
<comment type="caution">
    <text evidence="1">The sequence shown here is derived from an EMBL/GenBank/DDBJ whole genome shotgun (WGS) entry which is preliminary data.</text>
</comment>
<dbReference type="PANTHER" id="PTHR34801">
    <property type="entry name" value="EXPRESSED PROTEIN"/>
    <property type="match status" value="1"/>
</dbReference>
<keyword evidence="2" id="KW-1185">Reference proteome</keyword>
<evidence type="ECO:0000313" key="2">
    <source>
        <dbReference type="Proteomes" id="UP000017081"/>
    </source>
</evidence>
<protein>
    <recommendedName>
        <fullName evidence="3">DUF1499 domain-containing protein</fullName>
    </recommendedName>
</protein>